<dbReference type="PROSITE" id="PS50977">
    <property type="entry name" value="HTH_TETR_2"/>
    <property type="match status" value="1"/>
</dbReference>
<keyword evidence="5" id="KW-1185">Reference proteome</keyword>
<dbReference type="OrthoDB" id="9812484at2"/>
<keyword evidence="1 2" id="KW-0238">DNA-binding</keyword>
<name>A0A371P5X3_9BACL</name>
<feature type="DNA-binding region" description="H-T-H motif" evidence="2">
    <location>
        <begin position="39"/>
        <end position="58"/>
    </location>
</feature>
<evidence type="ECO:0000256" key="1">
    <source>
        <dbReference type="ARBA" id="ARBA00023125"/>
    </source>
</evidence>
<evidence type="ECO:0000313" key="4">
    <source>
        <dbReference type="EMBL" id="REK71363.1"/>
    </source>
</evidence>
<reference evidence="4 5" key="1">
    <citation type="submission" date="2018-08" db="EMBL/GenBank/DDBJ databases">
        <title>Paenibacillus sp. M4BSY-1, whole genome shotgun sequence.</title>
        <authorList>
            <person name="Tuo L."/>
        </authorList>
    </citation>
    <scope>NUCLEOTIDE SEQUENCE [LARGE SCALE GENOMIC DNA]</scope>
    <source>
        <strain evidence="4 5">M4BSY-1</strain>
    </source>
</reference>
<dbReference type="SUPFAM" id="SSF46689">
    <property type="entry name" value="Homeodomain-like"/>
    <property type="match status" value="1"/>
</dbReference>
<dbReference type="GO" id="GO:0003677">
    <property type="term" value="F:DNA binding"/>
    <property type="evidence" value="ECO:0007669"/>
    <property type="project" value="UniProtKB-UniRule"/>
</dbReference>
<evidence type="ECO:0000256" key="2">
    <source>
        <dbReference type="PROSITE-ProRule" id="PRU00335"/>
    </source>
</evidence>
<dbReference type="InterPro" id="IPR001647">
    <property type="entry name" value="HTH_TetR"/>
</dbReference>
<evidence type="ECO:0000259" key="3">
    <source>
        <dbReference type="PROSITE" id="PS50977"/>
    </source>
</evidence>
<dbReference type="Pfam" id="PF00440">
    <property type="entry name" value="TetR_N"/>
    <property type="match status" value="1"/>
</dbReference>
<dbReference type="EMBL" id="QUBQ01000006">
    <property type="protein sequence ID" value="REK71363.1"/>
    <property type="molecule type" value="Genomic_DNA"/>
</dbReference>
<dbReference type="Gene3D" id="1.10.357.10">
    <property type="entry name" value="Tetracycline Repressor, domain 2"/>
    <property type="match status" value="1"/>
</dbReference>
<dbReference type="InterPro" id="IPR009057">
    <property type="entry name" value="Homeodomain-like_sf"/>
</dbReference>
<dbReference type="Proteomes" id="UP000261905">
    <property type="component" value="Unassembled WGS sequence"/>
</dbReference>
<organism evidence="4 5">
    <name type="scientific">Paenibacillus paeoniae</name>
    <dbReference type="NCBI Taxonomy" id="2292705"/>
    <lineage>
        <taxon>Bacteria</taxon>
        <taxon>Bacillati</taxon>
        <taxon>Bacillota</taxon>
        <taxon>Bacilli</taxon>
        <taxon>Bacillales</taxon>
        <taxon>Paenibacillaceae</taxon>
        <taxon>Paenibacillus</taxon>
    </lineage>
</organism>
<evidence type="ECO:0000313" key="5">
    <source>
        <dbReference type="Proteomes" id="UP000261905"/>
    </source>
</evidence>
<dbReference type="AlphaFoldDB" id="A0A371P5X3"/>
<gene>
    <name evidence="4" type="ORF">DX130_22960</name>
</gene>
<comment type="caution">
    <text evidence="4">The sequence shown here is derived from an EMBL/GenBank/DDBJ whole genome shotgun (WGS) entry which is preliminary data.</text>
</comment>
<feature type="domain" description="HTH tetR-type" evidence="3">
    <location>
        <begin position="16"/>
        <end position="76"/>
    </location>
</feature>
<protein>
    <submittedName>
        <fullName evidence="4">TetR/AcrR family transcriptional regulator</fullName>
    </submittedName>
</protein>
<accession>A0A371P5X3</accession>
<proteinExistence type="predicted"/>
<sequence length="213" mass="24691">MLVVIADISLREIKKARAKIALYEASVSLMEDKMFHEVMLEDICRQAEVSRVTFFKFFPKKEDVLVYFMRVWLTERIIEIEQEKKQGFDAIRHLLYKVAEQTKVTPGILPSLISFLAEMRMHPHLQELSEAEVRLLFPDHEEIGSSTPDLYKIFHTSMEHAEKSGTLKDGISLERAVKVLFTIFYGSFLTAQQYASTDIVGFYEIHLQLLEKG</sequence>